<accession>A0ACD4C604</accession>
<organism evidence="1 2">
    <name type="scientific">Rossellomorea vietnamensis</name>
    <dbReference type="NCBI Taxonomy" id="218284"/>
    <lineage>
        <taxon>Bacteria</taxon>
        <taxon>Bacillati</taxon>
        <taxon>Bacillota</taxon>
        <taxon>Bacilli</taxon>
        <taxon>Bacillales</taxon>
        <taxon>Bacillaceae</taxon>
        <taxon>Rossellomorea</taxon>
    </lineage>
</organism>
<gene>
    <name evidence="1" type="ORF">N5C46_20785</name>
</gene>
<keyword evidence="2" id="KW-1185">Reference proteome</keyword>
<sequence>MIKELIEEKEWLEAFPVLNELRTDLNKSKYIGFLQSMREEGYKLFAIYVNEKAVAVTGIAIRTNFYYGKHVFVYDLVTQFSQRSKGYGEQLLSYIHQYAIQNGCGIVALESGLFREEAHRFYETKMGYEKFCYSFKKVL</sequence>
<dbReference type="Proteomes" id="UP001064027">
    <property type="component" value="Chromosome"/>
</dbReference>
<proteinExistence type="predicted"/>
<evidence type="ECO:0000313" key="1">
    <source>
        <dbReference type="EMBL" id="UXH44043.1"/>
    </source>
</evidence>
<name>A0ACD4C604_9BACI</name>
<dbReference type="EMBL" id="CP104558">
    <property type="protein sequence ID" value="UXH44043.1"/>
    <property type="molecule type" value="Genomic_DNA"/>
</dbReference>
<reference evidence="1" key="1">
    <citation type="submission" date="2022-09" db="EMBL/GenBank/DDBJ databases">
        <title>Complete genome sequence of Rossellomorea vietnamensis strain RL-WG62, a newly isolated PGPR with the potential for plant salinity stress alleviation.</title>
        <authorList>
            <person name="Ren L."/>
            <person name="Wang G."/>
            <person name="Hu H."/>
        </authorList>
    </citation>
    <scope>NUCLEOTIDE SEQUENCE</scope>
    <source>
        <strain evidence="1">RL-WG62</strain>
    </source>
</reference>
<evidence type="ECO:0000313" key="2">
    <source>
        <dbReference type="Proteomes" id="UP001064027"/>
    </source>
</evidence>
<protein>
    <submittedName>
        <fullName evidence="1">GNAT family N-acetyltransferase</fullName>
    </submittedName>
</protein>